<name>A0ACB9RTD1_9MYRT</name>
<sequence>MEGSTSFQWCASISAIYLLILNRIGRRSATQTTLLVFYLFIAFPSALFKILRGQFGCWIAFLAILANLFLPQTFPFSRFTLFVIAPNTVANGLRDDIVGGIFCLIFGIILLATEIWETGGIANYRCTGHCFGYYFGIAILLLSAILYVCLGNW</sequence>
<comment type="caution">
    <text evidence="1">The sequence shown here is derived from an EMBL/GenBank/DDBJ whole genome shotgun (WGS) entry which is preliminary data.</text>
</comment>
<dbReference type="EMBL" id="CM042882">
    <property type="protein sequence ID" value="KAI4381683.1"/>
    <property type="molecule type" value="Genomic_DNA"/>
</dbReference>
<gene>
    <name evidence="1" type="ORF">MLD38_007737</name>
</gene>
<protein>
    <submittedName>
        <fullName evidence="1">Uncharacterized protein</fullName>
    </submittedName>
</protein>
<accession>A0ACB9RTD1</accession>
<keyword evidence="2" id="KW-1185">Reference proteome</keyword>
<evidence type="ECO:0000313" key="2">
    <source>
        <dbReference type="Proteomes" id="UP001057402"/>
    </source>
</evidence>
<organism evidence="1 2">
    <name type="scientific">Melastoma candidum</name>
    <dbReference type="NCBI Taxonomy" id="119954"/>
    <lineage>
        <taxon>Eukaryota</taxon>
        <taxon>Viridiplantae</taxon>
        <taxon>Streptophyta</taxon>
        <taxon>Embryophyta</taxon>
        <taxon>Tracheophyta</taxon>
        <taxon>Spermatophyta</taxon>
        <taxon>Magnoliopsida</taxon>
        <taxon>eudicotyledons</taxon>
        <taxon>Gunneridae</taxon>
        <taxon>Pentapetalae</taxon>
        <taxon>rosids</taxon>
        <taxon>malvids</taxon>
        <taxon>Myrtales</taxon>
        <taxon>Melastomataceae</taxon>
        <taxon>Melastomatoideae</taxon>
        <taxon>Melastomateae</taxon>
        <taxon>Melastoma</taxon>
    </lineage>
</organism>
<proteinExistence type="predicted"/>
<reference evidence="2" key="1">
    <citation type="journal article" date="2023" name="Front. Plant Sci.">
        <title>Chromosomal-level genome assembly of Melastoma candidum provides insights into trichome evolution.</title>
        <authorList>
            <person name="Zhong Y."/>
            <person name="Wu W."/>
            <person name="Sun C."/>
            <person name="Zou P."/>
            <person name="Liu Y."/>
            <person name="Dai S."/>
            <person name="Zhou R."/>
        </authorList>
    </citation>
    <scope>NUCLEOTIDE SEQUENCE [LARGE SCALE GENOMIC DNA]</scope>
</reference>
<evidence type="ECO:0000313" key="1">
    <source>
        <dbReference type="EMBL" id="KAI4381683.1"/>
    </source>
</evidence>
<dbReference type="Proteomes" id="UP001057402">
    <property type="component" value="Chromosome 3"/>
</dbReference>